<dbReference type="PANTHER" id="PTHR12952">
    <property type="entry name" value="SYS1"/>
    <property type="match status" value="1"/>
</dbReference>
<evidence type="ECO:0000256" key="3">
    <source>
        <dbReference type="ARBA" id="ARBA00022448"/>
    </source>
</evidence>
<dbReference type="PANTHER" id="PTHR12952:SF0">
    <property type="entry name" value="PROTEIN SYS1 HOMOLOG"/>
    <property type="match status" value="1"/>
</dbReference>
<dbReference type="GO" id="GO:0006895">
    <property type="term" value="P:Golgi to endosome transport"/>
    <property type="evidence" value="ECO:0007669"/>
    <property type="project" value="TreeGrafter"/>
</dbReference>
<evidence type="ECO:0000256" key="4">
    <source>
        <dbReference type="ARBA" id="ARBA00022692"/>
    </source>
</evidence>
<evidence type="ECO:0000256" key="2">
    <source>
        <dbReference type="ARBA" id="ARBA00008160"/>
    </source>
</evidence>
<keyword evidence="8 10" id="KW-0472">Membrane</keyword>
<evidence type="ECO:0000256" key="10">
    <source>
        <dbReference type="SAM" id="Phobius"/>
    </source>
</evidence>
<evidence type="ECO:0000313" key="11">
    <source>
        <dbReference type="EMBL" id="RKF76648.1"/>
    </source>
</evidence>
<keyword evidence="3" id="KW-0813">Transport</keyword>
<name>A0A420IQ18_9PEZI</name>
<reference evidence="11 12" key="1">
    <citation type="journal article" date="2018" name="BMC Genomics">
        <title>Comparative genome analyses reveal sequence features reflecting distinct modes of host-adaptation between dicot and monocot powdery mildew.</title>
        <authorList>
            <person name="Wu Y."/>
            <person name="Ma X."/>
            <person name="Pan Z."/>
            <person name="Kale S.D."/>
            <person name="Song Y."/>
            <person name="King H."/>
            <person name="Zhang Q."/>
            <person name="Presley C."/>
            <person name="Deng X."/>
            <person name="Wei C.I."/>
            <person name="Xiao S."/>
        </authorList>
    </citation>
    <scope>NUCLEOTIDE SEQUENCE [LARGE SCALE GENOMIC DNA]</scope>
    <source>
        <strain evidence="11">UMSG1</strain>
    </source>
</reference>
<keyword evidence="5" id="KW-0653">Protein transport</keyword>
<dbReference type="Pfam" id="PF09801">
    <property type="entry name" value="SYS1"/>
    <property type="match status" value="1"/>
</dbReference>
<sequence>MALRRRRPPRSGMLTEFPPLKILTQIFILQLAYYTSAFVLILFSALVAGKQFNLDLVLNWRNLRGDTTVGWMLGTVWELNSITGAIAILILVHRSKLVLDFALTLHFIHLITISIYSHSIPRNFFWWVLHFGSACTMIFLGIWTCQRRELRPMSFGADTVIPNSHTGVDDHMNSVNRDNKFASGNEIVTRMEESSEAYEMTGRKNGDISGSSQV</sequence>
<evidence type="ECO:0000256" key="1">
    <source>
        <dbReference type="ARBA" id="ARBA00004653"/>
    </source>
</evidence>
<feature type="region of interest" description="Disordered" evidence="9">
    <location>
        <begin position="192"/>
        <end position="214"/>
    </location>
</feature>
<feature type="transmembrane region" description="Helical" evidence="10">
    <location>
        <begin position="31"/>
        <end position="49"/>
    </location>
</feature>
<dbReference type="AlphaFoldDB" id="A0A420IQ18"/>
<keyword evidence="6 10" id="KW-1133">Transmembrane helix</keyword>
<evidence type="ECO:0000256" key="9">
    <source>
        <dbReference type="SAM" id="MobiDB-lite"/>
    </source>
</evidence>
<evidence type="ECO:0000256" key="6">
    <source>
        <dbReference type="ARBA" id="ARBA00022989"/>
    </source>
</evidence>
<gene>
    <name evidence="11" type="ORF">GcM1_225016</name>
</gene>
<protein>
    <submittedName>
        <fullName evidence="11">Protein SYS1</fullName>
    </submittedName>
</protein>
<accession>A0A420IQ18</accession>
<proteinExistence type="inferred from homology"/>
<dbReference type="Proteomes" id="UP000285326">
    <property type="component" value="Unassembled WGS sequence"/>
</dbReference>
<dbReference type="EMBL" id="MCBS01022577">
    <property type="protein sequence ID" value="RKF76648.1"/>
    <property type="molecule type" value="Genomic_DNA"/>
</dbReference>
<dbReference type="GO" id="GO:0043001">
    <property type="term" value="P:Golgi to plasma membrane protein transport"/>
    <property type="evidence" value="ECO:0007669"/>
    <property type="project" value="TreeGrafter"/>
</dbReference>
<feature type="transmembrane region" description="Helical" evidence="10">
    <location>
        <begin position="98"/>
        <end position="118"/>
    </location>
</feature>
<dbReference type="GO" id="GO:0000139">
    <property type="term" value="C:Golgi membrane"/>
    <property type="evidence" value="ECO:0007669"/>
    <property type="project" value="UniProtKB-SubCell"/>
</dbReference>
<evidence type="ECO:0000256" key="8">
    <source>
        <dbReference type="ARBA" id="ARBA00023136"/>
    </source>
</evidence>
<evidence type="ECO:0000313" key="12">
    <source>
        <dbReference type="Proteomes" id="UP000285326"/>
    </source>
</evidence>
<feature type="transmembrane region" description="Helical" evidence="10">
    <location>
        <begin position="124"/>
        <end position="145"/>
    </location>
</feature>
<dbReference type="GO" id="GO:0005829">
    <property type="term" value="C:cytosol"/>
    <property type="evidence" value="ECO:0007669"/>
    <property type="project" value="GOC"/>
</dbReference>
<comment type="caution">
    <text evidence="11">The sequence shown here is derived from an EMBL/GenBank/DDBJ whole genome shotgun (WGS) entry which is preliminary data.</text>
</comment>
<evidence type="ECO:0000256" key="7">
    <source>
        <dbReference type="ARBA" id="ARBA00023034"/>
    </source>
</evidence>
<feature type="transmembrane region" description="Helical" evidence="10">
    <location>
        <begin position="69"/>
        <end position="91"/>
    </location>
</feature>
<keyword evidence="4 10" id="KW-0812">Transmembrane</keyword>
<dbReference type="InterPro" id="IPR019185">
    <property type="entry name" value="Integral_membrane_SYS1-rel"/>
</dbReference>
<evidence type="ECO:0000256" key="5">
    <source>
        <dbReference type="ARBA" id="ARBA00022927"/>
    </source>
</evidence>
<dbReference type="GO" id="GO:0005802">
    <property type="term" value="C:trans-Golgi network"/>
    <property type="evidence" value="ECO:0007669"/>
    <property type="project" value="TreeGrafter"/>
</dbReference>
<dbReference type="GO" id="GO:0034067">
    <property type="term" value="P:protein localization to Golgi apparatus"/>
    <property type="evidence" value="ECO:0007669"/>
    <property type="project" value="TreeGrafter"/>
</dbReference>
<keyword evidence="7" id="KW-0333">Golgi apparatus</keyword>
<comment type="similarity">
    <text evidence="2">Belongs to the SYS1 family.</text>
</comment>
<organism evidence="11 12">
    <name type="scientific">Golovinomyces cichoracearum</name>
    <dbReference type="NCBI Taxonomy" id="62708"/>
    <lineage>
        <taxon>Eukaryota</taxon>
        <taxon>Fungi</taxon>
        <taxon>Dikarya</taxon>
        <taxon>Ascomycota</taxon>
        <taxon>Pezizomycotina</taxon>
        <taxon>Leotiomycetes</taxon>
        <taxon>Erysiphales</taxon>
        <taxon>Erysiphaceae</taxon>
        <taxon>Golovinomyces</taxon>
    </lineage>
</organism>
<comment type="subcellular location">
    <subcellularLocation>
        <location evidence="1">Golgi apparatus membrane</location>
        <topology evidence="1">Multi-pass membrane protein</topology>
    </subcellularLocation>
</comment>